<keyword evidence="5" id="KW-0479">Metal-binding</keyword>
<dbReference type="EMBL" id="CAJVPY010006010">
    <property type="protein sequence ID" value="CAG8654759.1"/>
    <property type="molecule type" value="Genomic_DNA"/>
</dbReference>
<dbReference type="SUPFAM" id="SSF52540">
    <property type="entry name" value="P-loop containing nucleoside triphosphate hydrolases"/>
    <property type="match status" value="1"/>
</dbReference>
<dbReference type="PANTHER" id="PTHR11711">
    <property type="entry name" value="ADP RIBOSYLATION FACTOR-RELATED"/>
    <property type="match status" value="1"/>
</dbReference>
<dbReference type="InterPro" id="IPR024156">
    <property type="entry name" value="Small_GTPase_ARF"/>
</dbReference>
<feature type="binding site" evidence="5">
    <location>
        <position position="48"/>
    </location>
    <ligand>
        <name>Mg(2+)</name>
        <dbReference type="ChEBI" id="CHEBI:18420"/>
    </ligand>
</feature>
<dbReference type="PRINTS" id="PR00449">
    <property type="entry name" value="RASTRNSFRMNG"/>
</dbReference>
<feature type="binding site" evidence="4">
    <location>
        <position position="58"/>
    </location>
    <ligand>
        <name>GTP</name>
        <dbReference type="ChEBI" id="CHEBI:37565"/>
    </ligand>
</feature>
<comment type="similarity">
    <text evidence="1">Belongs to the small GTPase superfamily. Arf family.</text>
</comment>
<evidence type="ECO:0000256" key="2">
    <source>
        <dbReference type="ARBA" id="ARBA00022741"/>
    </source>
</evidence>
<proteinExistence type="inferred from homology"/>
<feature type="binding site" evidence="5">
    <location>
        <position position="31"/>
    </location>
    <ligand>
        <name>Mg(2+)</name>
        <dbReference type="ChEBI" id="CHEBI:18420"/>
    </ligand>
</feature>
<dbReference type="Gene3D" id="3.40.50.300">
    <property type="entry name" value="P-loop containing nucleotide triphosphate hydrolases"/>
    <property type="match status" value="1"/>
</dbReference>
<dbReference type="OrthoDB" id="2011769at2759"/>
<keyword evidence="3 4" id="KW-0342">GTP-binding</keyword>
<name>A0A9N9E011_9GLOM</name>
<accession>A0A9N9E011</accession>
<organism evidence="6 7">
    <name type="scientific">Dentiscutata erythropus</name>
    <dbReference type="NCBI Taxonomy" id="1348616"/>
    <lineage>
        <taxon>Eukaryota</taxon>
        <taxon>Fungi</taxon>
        <taxon>Fungi incertae sedis</taxon>
        <taxon>Mucoromycota</taxon>
        <taxon>Glomeromycotina</taxon>
        <taxon>Glomeromycetes</taxon>
        <taxon>Diversisporales</taxon>
        <taxon>Gigasporaceae</taxon>
        <taxon>Dentiscutata</taxon>
    </lineage>
</organism>
<reference evidence="6" key="1">
    <citation type="submission" date="2021-06" db="EMBL/GenBank/DDBJ databases">
        <authorList>
            <person name="Kallberg Y."/>
            <person name="Tangrot J."/>
            <person name="Rosling A."/>
        </authorList>
    </citation>
    <scope>NUCLEOTIDE SEQUENCE</scope>
    <source>
        <strain evidence="6">MA453B</strain>
    </source>
</reference>
<dbReference type="GO" id="GO:0046872">
    <property type="term" value="F:metal ion binding"/>
    <property type="evidence" value="ECO:0007669"/>
    <property type="project" value="UniProtKB-KW"/>
</dbReference>
<keyword evidence="2 4" id="KW-0547">Nucleotide-binding</keyword>
<keyword evidence="5" id="KW-0460">Magnesium</keyword>
<dbReference type="GO" id="GO:0003924">
    <property type="term" value="F:GTPase activity"/>
    <property type="evidence" value="ECO:0007669"/>
    <property type="project" value="InterPro"/>
</dbReference>
<evidence type="ECO:0000256" key="1">
    <source>
        <dbReference type="ARBA" id="ARBA00010290"/>
    </source>
</evidence>
<dbReference type="InterPro" id="IPR006689">
    <property type="entry name" value="Small_GTPase_ARF/SAR"/>
</dbReference>
<dbReference type="SMART" id="SM00178">
    <property type="entry name" value="SAR"/>
    <property type="match status" value="1"/>
</dbReference>
<evidence type="ECO:0000256" key="3">
    <source>
        <dbReference type="ARBA" id="ARBA00023134"/>
    </source>
</evidence>
<gene>
    <name evidence="6" type="ORF">DERYTH_LOCUS10380</name>
</gene>
<dbReference type="SMART" id="SM00177">
    <property type="entry name" value="ARF"/>
    <property type="match status" value="1"/>
</dbReference>
<evidence type="ECO:0000256" key="5">
    <source>
        <dbReference type="PIRSR" id="PIRSR606689-2"/>
    </source>
</evidence>
<dbReference type="FunFam" id="3.40.50.300:FF:000412">
    <property type="entry name" value="ADP-ribosylation factor 1"/>
    <property type="match status" value="1"/>
</dbReference>
<evidence type="ECO:0000256" key="4">
    <source>
        <dbReference type="PIRSR" id="PIRSR606689-1"/>
    </source>
</evidence>
<dbReference type="AlphaFoldDB" id="A0A9N9E011"/>
<feature type="binding site" evidence="4">
    <location>
        <begin position="114"/>
        <end position="117"/>
    </location>
    <ligand>
        <name>GTP</name>
        <dbReference type="ChEBI" id="CHEBI:37565"/>
    </ligand>
</feature>
<dbReference type="Proteomes" id="UP000789405">
    <property type="component" value="Unassembled WGS sequence"/>
</dbReference>
<protein>
    <submittedName>
        <fullName evidence="6">28375_t:CDS:1</fullName>
    </submittedName>
</protein>
<dbReference type="InterPro" id="IPR027417">
    <property type="entry name" value="P-loop_NTPase"/>
</dbReference>
<sequence length="168" mass="18705">MGIILAKLWRKLTNKEEVKIVLVGLDNAGKTTVLYKLLLNEVVVTTPTIGSNVEDLGGQDSLRATWKTYYIKTKAVIMVIDSTDRDRLHISRAELHTMMEDENLKNAVLLVFANKQDMKGALTAAQISEALNLTSMRDRQWHIQACCALTGEGLFEGLDWIVSQIASS</sequence>
<dbReference type="PROSITE" id="PS51417">
    <property type="entry name" value="ARF"/>
    <property type="match status" value="1"/>
</dbReference>
<dbReference type="Pfam" id="PF00025">
    <property type="entry name" value="Arf"/>
    <property type="match status" value="1"/>
</dbReference>
<feature type="binding site" evidence="4">
    <location>
        <begin position="24"/>
        <end position="31"/>
    </location>
    <ligand>
        <name>GTP</name>
        <dbReference type="ChEBI" id="CHEBI:37565"/>
    </ligand>
</feature>
<dbReference type="GO" id="GO:0030010">
    <property type="term" value="P:establishment of cell polarity"/>
    <property type="evidence" value="ECO:0007669"/>
    <property type="project" value="UniProtKB-ARBA"/>
</dbReference>
<evidence type="ECO:0000313" key="6">
    <source>
        <dbReference type="EMBL" id="CAG8654759.1"/>
    </source>
</evidence>
<dbReference type="GO" id="GO:0005525">
    <property type="term" value="F:GTP binding"/>
    <property type="evidence" value="ECO:0007669"/>
    <property type="project" value="UniProtKB-KW"/>
</dbReference>
<evidence type="ECO:0000313" key="7">
    <source>
        <dbReference type="Proteomes" id="UP000789405"/>
    </source>
</evidence>
<keyword evidence="7" id="KW-1185">Reference proteome</keyword>
<comment type="caution">
    <text evidence="6">The sequence shown here is derived from an EMBL/GenBank/DDBJ whole genome shotgun (WGS) entry which is preliminary data.</text>
</comment>